<dbReference type="Gene3D" id="3.90.1150.10">
    <property type="entry name" value="Aspartate Aminotransferase, domain 1"/>
    <property type="match status" value="1"/>
</dbReference>
<comment type="similarity">
    <text evidence="1 2">Belongs to the DegT/DnrJ/EryC1 family.</text>
</comment>
<accession>A0AAU8FSG8</accession>
<dbReference type="GO" id="GO:0000271">
    <property type="term" value="P:polysaccharide biosynthetic process"/>
    <property type="evidence" value="ECO:0007669"/>
    <property type="project" value="TreeGrafter"/>
</dbReference>
<dbReference type="PROSITE" id="PS51318">
    <property type="entry name" value="TAT"/>
    <property type="match status" value="1"/>
</dbReference>
<proteinExistence type="inferred from homology"/>
<keyword evidence="2" id="KW-0663">Pyridoxal phosphate</keyword>
<dbReference type="EMBL" id="CP159289">
    <property type="protein sequence ID" value="XCH26767.1"/>
    <property type="molecule type" value="Genomic_DNA"/>
</dbReference>
<dbReference type="GO" id="GO:0008483">
    <property type="term" value="F:transaminase activity"/>
    <property type="evidence" value="ECO:0007669"/>
    <property type="project" value="UniProtKB-KW"/>
</dbReference>
<dbReference type="RefSeq" id="WP_353722050.1">
    <property type="nucleotide sequence ID" value="NZ_CP159289.1"/>
</dbReference>
<keyword evidence="3" id="KW-0732">Signal</keyword>
<protein>
    <submittedName>
        <fullName evidence="4">DegT/DnrJ/EryC1/StrS family aminotransferase</fullName>
        <ecNumber evidence="4">2.6.1.-</ecNumber>
    </submittedName>
</protein>
<reference evidence="4" key="1">
    <citation type="submission" date="2024-06" db="EMBL/GenBank/DDBJ databases">
        <title>Sequencing and assembly of the genome of Dyadobacter sp. strain 676, a symbiont of Cyamopsis tetragonoloba.</title>
        <authorList>
            <person name="Guro P."/>
            <person name="Sazanova A."/>
            <person name="Kuznetsova I."/>
            <person name="Belimov A."/>
            <person name="Safronova V."/>
        </authorList>
    </citation>
    <scope>NUCLEOTIDE SEQUENCE</scope>
    <source>
        <strain evidence="4">676</strain>
    </source>
</reference>
<dbReference type="InterPro" id="IPR015421">
    <property type="entry name" value="PyrdxlP-dep_Trfase_major"/>
</dbReference>
<sequence length="463" mass="50796">MKAFSSRLSRRTFIKQNSLAGLGVALASSSATALPVIGSKPAQEPAILGGPPAWAEVKWPVWPQWNPETDEKLLLDVVRSGIWSRAGVVAQFEKEWAAALGAKRCLAVVNGTNALVTAIHQLGIGAGDEVLVPPYTFIASVSSILSNGAMPVFVDIDAETFLLDPAKIEAKITPRTKAILAVHILGLPVDMDRVMAIARKHKLLVIEDACQAHLAEYDNKKVGTIGDAGCFSFQNSKNLPIGEGGAIVSNKDHFIDLCFSYTNFGNPYGTAVGAVGTGAVMQGTKLRFSEYQAAIGIAQLKRLDAQTTTRNENAEYLKSQIKDIPGIVPYKLYDKVTRGAFHLFPFRYQKEGFKELSRDAFLKALQAEGVPCSSGYATLNTQPYLKDTFESENYRRMYPKEMLDINRYNEQNKCPVNDKVCHEEAVWFTQNMLLGTKDDMKAIASAIEKIHHNVDKIKTLGQK</sequence>
<dbReference type="EC" id="2.6.1.-" evidence="4"/>
<keyword evidence="4" id="KW-0808">Transferase</keyword>
<dbReference type="GO" id="GO:0030170">
    <property type="term" value="F:pyridoxal phosphate binding"/>
    <property type="evidence" value="ECO:0007669"/>
    <property type="project" value="TreeGrafter"/>
</dbReference>
<evidence type="ECO:0000256" key="3">
    <source>
        <dbReference type="SAM" id="SignalP"/>
    </source>
</evidence>
<feature type="signal peptide" evidence="3">
    <location>
        <begin position="1"/>
        <end position="33"/>
    </location>
</feature>
<name>A0AAU8FSG8_9BACT</name>
<dbReference type="PANTHER" id="PTHR30244:SF34">
    <property type="entry name" value="DTDP-4-AMINO-4,6-DIDEOXYGALACTOSE TRANSAMINASE"/>
    <property type="match status" value="1"/>
</dbReference>
<dbReference type="CDD" id="cd00616">
    <property type="entry name" value="AHBA_syn"/>
    <property type="match status" value="1"/>
</dbReference>
<dbReference type="PANTHER" id="PTHR30244">
    <property type="entry name" value="TRANSAMINASE"/>
    <property type="match status" value="1"/>
</dbReference>
<dbReference type="InterPro" id="IPR006311">
    <property type="entry name" value="TAT_signal"/>
</dbReference>
<evidence type="ECO:0000256" key="2">
    <source>
        <dbReference type="RuleBase" id="RU004508"/>
    </source>
</evidence>
<dbReference type="AlphaFoldDB" id="A0AAU8FSG8"/>
<dbReference type="Gene3D" id="3.40.640.10">
    <property type="entry name" value="Type I PLP-dependent aspartate aminotransferase-like (Major domain)"/>
    <property type="match status" value="1"/>
</dbReference>
<feature type="chain" id="PRO_5043806704" evidence="3">
    <location>
        <begin position="34"/>
        <end position="463"/>
    </location>
</feature>
<dbReference type="Pfam" id="PF01041">
    <property type="entry name" value="DegT_DnrJ_EryC1"/>
    <property type="match status" value="1"/>
</dbReference>
<dbReference type="InterPro" id="IPR000653">
    <property type="entry name" value="DegT/StrS_aminotransferase"/>
</dbReference>
<dbReference type="SUPFAM" id="SSF53383">
    <property type="entry name" value="PLP-dependent transferases"/>
    <property type="match status" value="1"/>
</dbReference>
<dbReference type="InterPro" id="IPR015424">
    <property type="entry name" value="PyrdxlP-dep_Trfase"/>
</dbReference>
<organism evidence="4">
    <name type="scientific">Dyadobacter sp. 676</name>
    <dbReference type="NCBI Taxonomy" id="3088362"/>
    <lineage>
        <taxon>Bacteria</taxon>
        <taxon>Pseudomonadati</taxon>
        <taxon>Bacteroidota</taxon>
        <taxon>Cytophagia</taxon>
        <taxon>Cytophagales</taxon>
        <taxon>Spirosomataceae</taxon>
        <taxon>Dyadobacter</taxon>
    </lineage>
</organism>
<dbReference type="InterPro" id="IPR015422">
    <property type="entry name" value="PyrdxlP-dep_Trfase_small"/>
</dbReference>
<evidence type="ECO:0000256" key="1">
    <source>
        <dbReference type="ARBA" id="ARBA00037999"/>
    </source>
</evidence>
<gene>
    <name evidence="4" type="ORF">ABV298_10375</name>
</gene>
<evidence type="ECO:0000313" key="4">
    <source>
        <dbReference type="EMBL" id="XCH26767.1"/>
    </source>
</evidence>
<keyword evidence="4" id="KW-0032">Aminotransferase</keyword>